<proteinExistence type="predicted"/>
<sequence>MDIIWGGVKSPEINQAIASFVAQRIKDCSEGWEKFVSIGFVKNNLLVAGVIYHNYCPVANIIELSGASDCKNWLSRQSLKAIYHYPWNELNCQSVVHRVPDEDFPQHRMLASLGAIRYHIPRLRGRNAAENIYVMTHESWMQNKINQ</sequence>
<dbReference type="EMBL" id="PSQJ01000004">
    <property type="protein sequence ID" value="PTL86335.1"/>
    <property type="molecule type" value="Genomic_DNA"/>
</dbReference>
<accession>A0A2T4VX24</accession>
<protein>
    <submittedName>
        <fullName evidence="1">Uncharacterized protein</fullName>
    </submittedName>
</protein>
<name>A0A2T4VX24_9HYPH</name>
<evidence type="ECO:0000313" key="1">
    <source>
        <dbReference type="EMBL" id="PTL86335.1"/>
    </source>
</evidence>
<dbReference type="Proteomes" id="UP000240811">
    <property type="component" value="Unassembled WGS sequence"/>
</dbReference>
<comment type="caution">
    <text evidence="1">The sequence shown here is derived from an EMBL/GenBank/DDBJ whole genome shotgun (WGS) entry which is preliminary data.</text>
</comment>
<dbReference type="AlphaFoldDB" id="A0A2T4VX24"/>
<organism evidence="1 2">
    <name type="scientific">Candidatus Liberibacter europaeus</name>
    <dbReference type="NCBI Taxonomy" id="744859"/>
    <lineage>
        <taxon>Bacteria</taxon>
        <taxon>Pseudomonadati</taxon>
        <taxon>Pseudomonadota</taxon>
        <taxon>Alphaproteobacteria</taxon>
        <taxon>Hyphomicrobiales</taxon>
        <taxon>Rhizobiaceae</taxon>
        <taxon>Liberibacter</taxon>
    </lineage>
</organism>
<evidence type="ECO:0000313" key="2">
    <source>
        <dbReference type="Proteomes" id="UP000240811"/>
    </source>
</evidence>
<gene>
    <name evidence="1" type="ORF">C4617_03785</name>
</gene>
<reference evidence="2" key="1">
    <citation type="submission" date="2018-02" db="EMBL/GenBank/DDBJ databases">
        <title>Genome sequence of Candidatus Liberibacter europaeus.</title>
        <authorList>
            <person name="Frampton R.A."/>
            <person name="Thompson S.M."/>
            <person name="David C."/>
            <person name="Addison S.M."/>
            <person name="Smith G.R."/>
        </authorList>
    </citation>
    <scope>NUCLEOTIDE SEQUENCE [LARGE SCALE GENOMIC DNA]</scope>
</reference>